<evidence type="ECO:0000256" key="1">
    <source>
        <dbReference type="ARBA" id="ARBA00022553"/>
    </source>
</evidence>
<keyword evidence="2" id="KW-0805">Transcription regulation</keyword>
<reference evidence="6 7" key="1">
    <citation type="submission" date="2019-09" db="EMBL/GenBank/DDBJ databases">
        <title>Parvibaculum sedimenti sp. nov., isolated from sediment.</title>
        <authorList>
            <person name="Wang Y."/>
        </authorList>
    </citation>
    <scope>NUCLEOTIDE SEQUENCE [LARGE SCALE GENOMIC DNA]</scope>
    <source>
        <strain evidence="6 7">HXT-9</strain>
    </source>
</reference>
<keyword evidence="7" id="KW-1185">Reference proteome</keyword>
<evidence type="ECO:0000256" key="4">
    <source>
        <dbReference type="PROSITE-ProRule" id="PRU00169"/>
    </source>
</evidence>
<dbReference type="PANTHER" id="PTHR44591">
    <property type="entry name" value="STRESS RESPONSE REGULATOR PROTEIN 1"/>
    <property type="match status" value="1"/>
</dbReference>
<dbReference type="Proteomes" id="UP000468901">
    <property type="component" value="Unassembled WGS sequence"/>
</dbReference>
<dbReference type="EMBL" id="WESC01000020">
    <property type="protein sequence ID" value="KAB7738564.1"/>
    <property type="molecule type" value="Genomic_DNA"/>
</dbReference>
<comment type="caution">
    <text evidence="6">The sequence shown here is derived from an EMBL/GenBank/DDBJ whole genome shotgun (WGS) entry which is preliminary data.</text>
</comment>
<sequence>MMRSCLLIADDDPDQLSEISEYLNRAGFDVVTANDGFHALEQMTKHRPRVIMLDVNMPGWDGVRVADAIRNLDHRAVIILMTADAGAFQYAQDTECGAVNVFAKPIELPKLMSFLRPVCGQSEAEPGDAA</sequence>
<dbReference type="RefSeq" id="WP_152217540.1">
    <property type="nucleotide sequence ID" value="NZ_WESC01000020.1"/>
</dbReference>
<feature type="domain" description="Response regulatory" evidence="5">
    <location>
        <begin position="5"/>
        <end position="119"/>
    </location>
</feature>
<feature type="modified residue" description="4-aspartylphosphate" evidence="4">
    <location>
        <position position="54"/>
    </location>
</feature>
<dbReference type="InterPro" id="IPR011006">
    <property type="entry name" value="CheY-like_superfamily"/>
</dbReference>
<name>A0A6N6VFB3_9HYPH</name>
<keyword evidence="3" id="KW-0804">Transcription</keyword>
<dbReference type="AlphaFoldDB" id="A0A6N6VFB3"/>
<proteinExistence type="predicted"/>
<dbReference type="SUPFAM" id="SSF52172">
    <property type="entry name" value="CheY-like"/>
    <property type="match status" value="1"/>
</dbReference>
<dbReference type="Gene3D" id="3.40.50.2300">
    <property type="match status" value="1"/>
</dbReference>
<dbReference type="GO" id="GO:0000160">
    <property type="term" value="P:phosphorelay signal transduction system"/>
    <property type="evidence" value="ECO:0007669"/>
    <property type="project" value="InterPro"/>
</dbReference>
<protein>
    <submittedName>
        <fullName evidence="6">Response regulator</fullName>
    </submittedName>
</protein>
<organism evidence="6 7">
    <name type="scientific">Parvibaculum sedimenti</name>
    <dbReference type="NCBI Taxonomy" id="2608632"/>
    <lineage>
        <taxon>Bacteria</taxon>
        <taxon>Pseudomonadati</taxon>
        <taxon>Pseudomonadota</taxon>
        <taxon>Alphaproteobacteria</taxon>
        <taxon>Hyphomicrobiales</taxon>
        <taxon>Parvibaculaceae</taxon>
        <taxon>Parvibaculum</taxon>
    </lineage>
</organism>
<evidence type="ECO:0000259" key="5">
    <source>
        <dbReference type="PROSITE" id="PS50110"/>
    </source>
</evidence>
<evidence type="ECO:0000256" key="2">
    <source>
        <dbReference type="ARBA" id="ARBA00023015"/>
    </source>
</evidence>
<dbReference type="PANTHER" id="PTHR44591:SF3">
    <property type="entry name" value="RESPONSE REGULATORY DOMAIN-CONTAINING PROTEIN"/>
    <property type="match status" value="1"/>
</dbReference>
<gene>
    <name evidence="6" type="ORF">F2P47_16765</name>
</gene>
<keyword evidence="1 4" id="KW-0597">Phosphoprotein</keyword>
<dbReference type="PROSITE" id="PS50110">
    <property type="entry name" value="RESPONSE_REGULATORY"/>
    <property type="match status" value="1"/>
</dbReference>
<evidence type="ECO:0000313" key="6">
    <source>
        <dbReference type="EMBL" id="KAB7738564.1"/>
    </source>
</evidence>
<dbReference type="CDD" id="cd00156">
    <property type="entry name" value="REC"/>
    <property type="match status" value="1"/>
</dbReference>
<dbReference type="SMART" id="SM00448">
    <property type="entry name" value="REC"/>
    <property type="match status" value="1"/>
</dbReference>
<evidence type="ECO:0000256" key="3">
    <source>
        <dbReference type="ARBA" id="ARBA00023163"/>
    </source>
</evidence>
<dbReference type="InterPro" id="IPR050595">
    <property type="entry name" value="Bact_response_regulator"/>
</dbReference>
<dbReference type="InterPro" id="IPR001789">
    <property type="entry name" value="Sig_transdc_resp-reg_receiver"/>
</dbReference>
<dbReference type="Pfam" id="PF00072">
    <property type="entry name" value="Response_reg"/>
    <property type="match status" value="1"/>
</dbReference>
<evidence type="ECO:0000313" key="7">
    <source>
        <dbReference type="Proteomes" id="UP000468901"/>
    </source>
</evidence>
<accession>A0A6N6VFB3</accession>